<feature type="domain" description="MPN" evidence="1">
    <location>
        <begin position="1"/>
        <end position="70"/>
    </location>
</feature>
<gene>
    <name evidence="2" type="ORF">RSOLAG22IIIB_03817</name>
</gene>
<dbReference type="PANTHER" id="PTHR10540">
    <property type="entry name" value="EUKARYOTIC TRANSLATION INITIATION FACTOR 3 SUBUNIT F-RELATED"/>
    <property type="match status" value="1"/>
</dbReference>
<keyword evidence="3" id="KW-1185">Reference proteome</keyword>
<keyword evidence="2" id="KW-0396">Initiation factor</keyword>
<dbReference type="AlphaFoldDB" id="A0A0K6FT06"/>
<dbReference type="GO" id="GO:0003743">
    <property type="term" value="F:translation initiation factor activity"/>
    <property type="evidence" value="ECO:0007669"/>
    <property type="project" value="UniProtKB-KW"/>
</dbReference>
<accession>A0A0K6FT06</accession>
<evidence type="ECO:0000313" key="2">
    <source>
        <dbReference type="EMBL" id="CUA69139.1"/>
    </source>
</evidence>
<dbReference type="GO" id="GO:0031369">
    <property type="term" value="F:translation initiation factor binding"/>
    <property type="evidence" value="ECO:0007669"/>
    <property type="project" value="TreeGrafter"/>
</dbReference>
<dbReference type="GO" id="GO:0008237">
    <property type="term" value="F:metallopeptidase activity"/>
    <property type="evidence" value="ECO:0007669"/>
    <property type="project" value="InterPro"/>
</dbReference>
<dbReference type="GO" id="GO:0071541">
    <property type="term" value="C:eukaryotic translation initiation factor 3 complex, eIF3m"/>
    <property type="evidence" value="ECO:0007669"/>
    <property type="project" value="TreeGrafter"/>
</dbReference>
<sequence length="207" mass="22683">MYDLHQKVNPKEVIVGWYSTGTDLNTYSALIQNFYSQETTPYQAVHVVLDTGVREGVNQGVKAYVSSPVGVHPKPENAVFLPVPCELRLQDAELSGLDLLNAAANATKHTASPATELEILEQAIEGVSNMIDRVLAYVKRVIDGEIEGDPTVGRYLLDTLKASSTSLDKEKVETLFNSQLQDTLTISYLANIVRSEVEVSSRMALVT</sequence>
<dbReference type="EMBL" id="CYGV01000668">
    <property type="protein sequence ID" value="CUA69139.1"/>
    <property type="molecule type" value="Genomic_DNA"/>
</dbReference>
<name>A0A0K6FT06_9AGAM</name>
<dbReference type="Pfam" id="PF01398">
    <property type="entry name" value="JAB"/>
    <property type="match status" value="1"/>
</dbReference>
<proteinExistence type="predicted"/>
<protein>
    <submittedName>
        <fullName evidence="2">Eukaryotic translation initiation factor 3 subunit F</fullName>
    </submittedName>
</protein>
<dbReference type="PROSITE" id="PS50249">
    <property type="entry name" value="MPN"/>
    <property type="match status" value="1"/>
</dbReference>
<dbReference type="InterPro" id="IPR037518">
    <property type="entry name" value="MPN"/>
</dbReference>
<evidence type="ECO:0000259" key="1">
    <source>
        <dbReference type="PROSITE" id="PS50249"/>
    </source>
</evidence>
<dbReference type="PANTHER" id="PTHR10540:SF6">
    <property type="entry name" value="EUKARYOTIC TRANSLATION INITIATION FACTOR 3 SUBUNIT F"/>
    <property type="match status" value="1"/>
</dbReference>
<keyword evidence="2" id="KW-0648">Protein biosynthesis</keyword>
<dbReference type="InterPro" id="IPR024969">
    <property type="entry name" value="EIF3F/CSN6-like_C"/>
</dbReference>
<reference evidence="2 3" key="1">
    <citation type="submission" date="2015-07" db="EMBL/GenBank/DDBJ databases">
        <authorList>
            <person name="Noorani M."/>
        </authorList>
    </citation>
    <scope>NUCLEOTIDE SEQUENCE [LARGE SCALE GENOMIC DNA]</scope>
    <source>
        <strain evidence="2">BBA 69670</strain>
    </source>
</reference>
<dbReference type="InterPro" id="IPR000555">
    <property type="entry name" value="JAMM/MPN+_dom"/>
</dbReference>
<dbReference type="Gene3D" id="3.40.140.10">
    <property type="entry name" value="Cytidine Deaminase, domain 2"/>
    <property type="match status" value="1"/>
</dbReference>
<organism evidence="2 3">
    <name type="scientific">Rhizoctonia solani</name>
    <dbReference type="NCBI Taxonomy" id="456999"/>
    <lineage>
        <taxon>Eukaryota</taxon>
        <taxon>Fungi</taxon>
        <taxon>Dikarya</taxon>
        <taxon>Basidiomycota</taxon>
        <taxon>Agaricomycotina</taxon>
        <taxon>Agaricomycetes</taxon>
        <taxon>Cantharellales</taxon>
        <taxon>Ceratobasidiaceae</taxon>
        <taxon>Rhizoctonia</taxon>
    </lineage>
</organism>
<evidence type="ECO:0000313" key="3">
    <source>
        <dbReference type="Proteomes" id="UP000044841"/>
    </source>
</evidence>
<dbReference type="Pfam" id="PF13012">
    <property type="entry name" value="MitMem_reg"/>
    <property type="match status" value="1"/>
</dbReference>
<dbReference type="Proteomes" id="UP000044841">
    <property type="component" value="Unassembled WGS sequence"/>
</dbReference>